<protein>
    <recommendedName>
        <fullName evidence="2">F-box domain-containing protein</fullName>
    </recommendedName>
</protein>
<name>A0A0E0CXA7_9ORYZ</name>
<dbReference type="EnsemblPlants" id="OMERI03G08240.1">
    <property type="protein sequence ID" value="OMERI03G08240.1"/>
    <property type="gene ID" value="OMERI03G08240"/>
</dbReference>
<evidence type="ECO:0000256" key="1">
    <source>
        <dbReference type="SAM" id="MobiDB-lite"/>
    </source>
</evidence>
<dbReference type="Gramene" id="OMERI03G08240.4">
    <property type="protein sequence ID" value="OMERI03G08240.4"/>
    <property type="gene ID" value="OMERI03G08240"/>
</dbReference>
<dbReference type="Pfam" id="PF00646">
    <property type="entry name" value="F-box"/>
    <property type="match status" value="1"/>
</dbReference>
<dbReference type="EnsemblPlants" id="OMERI03G08240.4">
    <property type="protein sequence ID" value="OMERI03G08240.4"/>
    <property type="gene ID" value="OMERI03G08240"/>
</dbReference>
<reference evidence="3" key="1">
    <citation type="submission" date="2015-04" db="UniProtKB">
        <authorList>
            <consortium name="EnsemblPlants"/>
        </authorList>
    </citation>
    <scope>IDENTIFICATION</scope>
</reference>
<dbReference type="AlphaFoldDB" id="A0A0E0CXA7"/>
<dbReference type="Gramene" id="OMERI03G08240.1">
    <property type="protein sequence ID" value="OMERI03G08240.1"/>
    <property type="gene ID" value="OMERI03G08240"/>
</dbReference>
<evidence type="ECO:0000313" key="4">
    <source>
        <dbReference type="Proteomes" id="UP000008021"/>
    </source>
</evidence>
<organism evidence="3">
    <name type="scientific">Oryza meridionalis</name>
    <dbReference type="NCBI Taxonomy" id="40149"/>
    <lineage>
        <taxon>Eukaryota</taxon>
        <taxon>Viridiplantae</taxon>
        <taxon>Streptophyta</taxon>
        <taxon>Embryophyta</taxon>
        <taxon>Tracheophyta</taxon>
        <taxon>Spermatophyta</taxon>
        <taxon>Magnoliopsida</taxon>
        <taxon>Liliopsida</taxon>
        <taxon>Poales</taxon>
        <taxon>Poaceae</taxon>
        <taxon>BOP clade</taxon>
        <taxon>Oryzoideae</taxon>
        <taxon>Oryzeae</taxon>
        <taxon>Oryzinae</taxon>
        <taxon>Oryza</taxon>
    </lineage>
</organism>
<dbReference type="InterPro" id="IPR036047">
    <property type="entry name" value="F-box-like_dom_sf"/>
</dbReference>
<feature type="domain" description="F-box" evidence="2">
    <location>
        <begin position="55"/>
        <end position="84"/>
    </location>
</feature>
<sequence>MGLLALNRLMSIQRKQHCRQIEANRLLASTDKRKGSPCKQDNSRCSKRERYSQPDLPEDIWRHIHSLLSLRDAARAACVSRAFYVYGGAVPTSPSVCKLWA</sequence>
<reference evidence="3" key="2">
    <citation type="submission" date="2018-05" db="EMBL/GenBank/DDBJ databases">
        <title>OmerRS3 (Oryza meridionalis Reference Sequence Version 3).</title>
        <authorList>
            <person name="Zhang J."/>
            <person name="Kudrna D."/>
            <person name="Lee S."/>
            <person name="Talag J."/>
            <person name="Welchert J."/>
            <person name="Wing R.A."/>
        </authorList>
    </citation>
    <scope>NUCLEOTIDE SEQUENCE [LARGE SCALE GENOMIC DNA]</scope>
    <source>
        <strain evidence="3">OR44</strain>
    </source>
</reference>
<evidence type="ECO:0000259" key="2">
    <source>
        <dbReference type="Pfam" id="PF00646"/>
    </source>
</evidence>
<dbReference type="SUPFAM" id="SSF81383">
    <property type="entry name" value="F-box domain"/>
    <property type="match status" value="1"/>
</dbReference>
<evidence type="ECO:0000313" key="3">
    <source>
        <dbReference type="EnsemblPlants" id="OMERI03G08240.4"/>
    </source>
</evidence>
<feature type="region of interest" description="Disordered" evidence="1">
    <location>
        <begin position="31"/>
        <end position="50"/>
    </location>
</feature>
<dbReference type="Proteomes" id="UP000008021">
    <property type="component" value="Chromosome 3"/>
</dbReference>
<dbReference type="Gene3D" id="1.20.1280.50">
    <property type="match status" value="1"/>
</dbReference>
<proteinExistence type="predicted"/>
<keyword evidence="4" id="KW-1185">Reference proteome</keyword>
<feature type="compositionally biased region" description="Basic and acidic residues" evidence="1">
    <location>
        <begin position="41"/>
        <end position="50"/>
    </location>
</feature>
<dbReference type="HOGENOM" id="CLU_2296194_0_0_1"/>
<accession>A0A0E0CXA7</accession>
<dbReference type="InterPro" id="IPR001810">
    <property type="entry name" value="F-box_dom"/>
</dbReference>